<keyword evidence="2" id="KW-0813">Transport</keyword>
<feature type="region of interest" description="Disordered" evidence="4">
    <location>
        <begin position="2600"/>
        <end position="2622"/>
    </location>
</feature>
<evidence type="ECO:0000313" key="10">
    <source>
        <dbReference type="Proteomes" id="UP001159042"/>
    </source>
</evidence>
<feature type="domain" description="VPS13-like middle region" evidence="6">
    <location>
        <begin position="1018"/>
        <end position="1909"/>
    </location>
</feature>
<feature type="domain" description="Chorein N-terminal" evidence="5">
    <location>
        <begin position="1"/>
        <end position="401"/>
    </location>
</feature>
<keyword evidence="3" id="KW-0445">Lipid transport</keyword>
<evidence type="ECO:0000256" key="2">
    <source>
        <dbReference type="ARBA" id="ARBA00022448"/>
    </source>
</evidence>
<evidence type="ECO:0000259" key="6">
    <source>
        <dbReference type="Pfam" id="PF25033"/>
    </source>
</evidence>
<evidence type="ECO:0000256" key="1">
    <source>
        <dbReference type="ARBA" id="ARBA00006545"/>
    </source>
</evidence>
<dbReference type="PANTHER" id="PTHR16166">
    <property type="entry name" value="VACUOLAR PROTEIN SORTING-ASSOCIATED PROTEIN VPS13"/>
    <property type="match status" value="1"/>
</dbReference>
<evidence type="ECO:0000256" key="4">
    <source>
        <dbReference type="SAM" id="MobiDB-lite"/>
    </source>
</evidence>
<dbReference type="Pfam" id="PF12624">
    <property type="entry name" value="VPS13_N"/>
    <property type="match status" value="1"/>
</dbReference>
<dbReference type="EMBL" id="JANEYG010000010">
    <property type="protein sequence ID" value="KAJ8921480.1"/>
    <property type="molecule type" value="Genomic_DNA"/>
</dbReference>
<dbReference type="GO" id="GO:0045053">
    <property type="term" value="P:protein retention in Golgi apparatus"/>
    <property type="evidence" value="ECO:0007669"/>
    <property type="project" value="TreeGrafter"/>
</dbReference>
<keyword evidence="10" id="KW-1185">Reference proteome</keyword>
<dbReference type="InterPro" id="IPR009543">
    <property type="entry name" value="VPS13_VAB"/>
</dbReference>
<dbReference type="Pfam" id="PF25036">
    <property type="entry name" value="VPS13_VAB"/>
    <property type="match status" value="1"/>
</dbReference>
<dbReference type="InterPro" id="IPR056748">
    <property type="entry name" value="VPS13-like_C"/>
</dbReference>
<feature type="domain" description="Vacuolar protein sorting-associated protein 13 VPS13 adaptor binding" evidence="7">
    <location>
        <begin position="2121"/>
        <end position="2563"/>
    </location>
</feature>
<evidence type="ECO:0000259" key="8">
    <source>
        <dbReference type="Pfam" id="PF25037"/>
    </source>
</evidence>
<comment type="caution">
    <text evidence="9">The sequence shown here is derived from an EMBL/GenBank/DDBJ whole genome shotgun (WGS) entry which is preliminary data.</text>
</comment>
<evidence type="ECO:0000256" key="3">
    <source>
        <dbReference type="ARBA" id="ARBA00023055"/>
    </source>
</evidence>
<dbReference type="InterPro" id="IPR026847">
    <property type="entry name" value="VPS13"/>
</dbReference>
<evidence type="ECO:0000259" key="7">
    <source>
        <dbReference type="Pfam" id="PF25036"/>
    </source>
</evidence>
<feature type="domain" description="Intermembrane lipid transfer protein VPS13-like C-terminal" evidence="8">
    <location>
        <begin position="3145"/>
        <end position="3256"/>
    </location>
</feature>
<evidence type="ECO:0008006" key="11">
    <source>
        <dbReference type="Google" id="ProtNLM"/>
    </source>
</evidence>
<organism evidence="9 10">
    <name type="scientific">Exocentrus adspersus</name>
    <dbReference type="NCBI Taxonomy" id="1586481"/>
    <lineage>
        <taxon>Eukaryota</taxon>
        <taxon>Metazoa</taxon>
        <taxon>Ecdysozoa</taxon>
        <taxon>Arthropoda</taxon>
        <taxon>Hexapoda</taxon>
        <taxon>Insecta</taxon>
        <taxon>Pterygota</taxon>
        <taxon>Neoptera</taxon>
        <taxon>Endopterygota</taxon>
        <taxon>Coleoptera</taxon>
        <taxon>Polyphaga</taxon>
        <taxon>Cucujiformia</taxon>
        <taxon>Chrysomeloidea</taxon>
        <taxon>Cerambycidae</taxon>
        <taxon>Lamiinae</taxon>
        <taxon>Acanthocinini</taxon>
        <taxon>Exocentrus</taxon>
    </lineage>
</organism>
<name>A0AAV8W574_9CUCU</name>
<dbReference type="PANTHER" id="PTHR16166:SF93">
    <property type="entry name" value="INTERMEMBRANE LIPID TRANSFER PROTEIN VPS13"/>
    <property type="match status" value="1"/>
</dbReference>
<protein>
    <recommendedName>
        <fullName evidence="11">Vacuolar protein sorting-associated protein 13A</fullName>
    </recommendedName>
</protein>
<gene>
    <name evidence="9" type="ORF">NQ315_003098</name>
</gene>
<evidence type="ECO:0000259" key="5">
    <source>
        <dbReference type="Pfam" id="PF12624"/>
    </source>
</evidence>
<dbReference type="InterPro" id="IPR056747">
    <property type="entry name" value="VPS13-like_M"/>
</dbReference>
<dbReference type="GO" id="GO:0006623">
    <property type="term" value="P:protein targeting to vacuole"/>
    <property type="evidence" value="ECO:0007669"/>
    <property type="project" value="TreeGrafter"/>
</dbReference>
<accession>A0AAV8W574</accession>
<feature type="region of interest" description="Disordered" evidence="4">
    <location>
        <begin position="1845"/>
        <end position="1872"/>
    </location>
</feature>
<reference evidence="9 10" key="1">
    <citation type="journal article" date="2023" name="Insect Mol. Biol.">
        <title>Genome sequencing provides insights into the evolution of gene families encoding plant cell wall-degrading enzymes in longhorned beetles.</title>
        <authorList>
            <person name="Shin N.R."/>
            <person name="Okamura Y."/>
            <person name="Kirsch R."/>
            <person name="Pauchet Y."/>
        </authorList>
    </citation>
    <scope>NUCLEOTIDE SEQUENCE [LARGE SCALE GENOMIC DNA]</scope>
    <source>
        <strain evidence="9">EAD_L_NR</strain>
    </source>
</reference>
<comment type="similarity">
    <text evidence="1">Belongs to the VPS13 family.</text>
</comment>
<dbReference type="Pfam" id="PF25033">
    <property type="entry name" value="VPS13_M"/>
    <property type="match status" value="1"/>
</dbReference>
<dbReference type="Proteomes" id="UP001159042">
    <property type="component" value="Unassembled WGS sequence"/>
</dbReference>
<proteinExistence type="inferred from homology"/>
<dbReference type="Pfam" id="PF25037">
    <property type="entry name" value="VPS13_C"/>
    <property type="match status" value="1"/>
</dbReference>
<dbReference type="GO" id="GO:0006869">
    <property type="term" value="P:lipid transport"/>
    <property type="evidence" value="ECO:0007669"/>
    <property type="project" value="UniProtKB-KW"/>
</dbReference>
<evidence type="ECO:0000313" key="9">
    <source>
        <dbReference type="EMBL" id="KAJ8921480.1"/>
    </source>
</evidence>
<dbReference type="InterPro" id="IPR026854">
    <property type="entry name" value="VPS13_N"/>
</dbReference>
<sequence>MLEGAVARILNQLLGKYVVDLDTENLNVGIFSGHVQLTDLKLKPEALYELNLPIEVKAGTIGKVRLQIPWTSLWSQPIVVNLEDIHIIVGPIVTNEPFDAEKNKRLTRASKRKALADLDTESQILGGPSTFSEHLVSNILNYLQVNVTNVHVRYEDSVSWKTSLAAGLCIGSITAETTNSKWKPTRYDSHSDTCHYLVKIEAFSVYWNCSVTPKQWDLPSQYYQWRNAMAASLQNYSLDGEEFDFMLNPMTSKIKMVITKSPTGQTTKLNTDIVVQDCNVQVTKEQYDSILSVADSMDRMLISWHFLGIRPKEKIMENQRIWWRYASYALLEQRVKPYTWSRIRRVRQHYKDYIETYKQIILNPNDTELKLDLQKYEDNLSITNVVIARQQARLMLQARSISEKSFWSMLPSPERILLCEKIGYFENEQNTTKVTIEHNYTFRLGNLNVSLTNDTKEVAVLTLTQTICSIKPNYQEGTFKSALKIEGLCIEGASNEDHLIPLISSEHLSDSPAYFFKAELEKMPKNAKCSYKLKATMDSVECIYNKPSIEELETFLTTQDKPTENLLDYLEAVPFKMYSLLKKKLQEKWDISLNIKVPYLVIPEVSSYLKAEYLLVLDLGRYSISTELCQQTYIAENATQMELEEQLYSKLFVNCTDLQILFCDTSDNWKDARKEKDTEMHIIPKASFTSIYALSVANLKTIPRYKFNITFHTLKFNISERKIGLLLKFFNVDQIKINIIQDDTNPKKYSRDRIRGRVTSKTLRKIQERITIADSYSKYKRYKMENGKIRRMTKDKSVRRGHNEDMNEAWARCVDLPGLEDNISPNNNISILFGFVVNEFSMVFSRSSDSTDRQYLMLRLGVFTMDIALMTYGPAYQVSVNSILITDKLHTTPSGQYLDLVFSPLPNNQDVITVLYRKVSASCPDFWSHFHGVETSLVANFGAIYILLHQDAIHTILKYSKYLSNKVTSQISPFLKSHLFNIAAKVKDILHKKSDTPVPPGSVKFSHSARLADINVTVCDSDFDIVNVQLSGLEMDFLFRANERFVFRSFLSSINVDHLSDVTLYNKVLYTDEDKVFDIKYVRNATHLSYNNDISPNMDETFVDGSFKFHLGRIHCTFLYKLVVQLQRFIVNLEALPLLEKLVSQLHKTVSAATETLKNNTKVTLAINVSGPVFLIPQKSSSPNVMVIDTGELRVENFFKDYTTEITENILVKLNGVTVTRGVMTLTSILEMQETLIEPISLNMDIKRFTNAKTSQTSWDIDSIIDGIQVTLGQRDLMTIMSIYTDNIGEGKILDLFPTQIKSPIDLLEADDTVRTLEAFFCEPKQKNVVAKCTVEEVQLMLFFDSLELMSSPIRDLNHGLCKLNISEIDASFVVYNDKSLDGKLSIDTISVEEIGPDANAFDKIILQAPVDDNKNNNCNITVNKPPIVDVTFHQNKTGDKSADVIIGRLSLSLSIPFCEKLALFVLECLPKENLEAGIVNPGYEAEICHSITQKLFSTSLTLSLRINRPELVFLVETTSNKKRYFITKSEILIDYSRHANRLNLVMSLSGLHSLFYDLGEYSEHPYIILKQCDVELCKSSSDESGDKITLAISAVYVKLCSEVVHSINDILNDIVEHFKVPEAENLKKERKTSSKPVEAEELWEPKKLVEYVETSECLQDAKTDNTIVVHEILLVPKFDAVVIFELEQTQVLLIKSTVELTLYDWSSLLNCTCELALQANYFNENVQSWEPLLDPIVMDEKEYKPWEVIIKIFQDKSLPMLDTAEHKIKVEANKKKKNSRSVTTTEDEDSGEDMMYLEPINSINNGNNRRVKTSLSTFLDDSDSENEDGTMEKLAAAISDLFTGDWNENEDSDCDHSSDGEEEMEETEKPKEEPNMVFNKAFYILVDAKEAFNVTITPNCLRVINELVTQYSNKIISVKSNRKLISLTNDIGPQTRVELYEKQQGNSDENKMISMKKYENEDSAPSSPNKGLYFITDYLDRDDDRDSCTDDGKEDCEVAYDFETLSSLQFPAETTSLLYDKINKNFMKIFIPNFVPVQTNCSKRNWEKLIRLQPVNVNPNQAYYLAARHKIGKLGRSVIVSSPLQIRNETCFALSVLYQPSILQQLNLEPMGDITNPFETTMRIAVLEAHEEYNVPLYIAYHCKLFIQPAYAEGNYAPESGIWWKDLATELDTAYDLHCKPKSDSNVEIFSLRVMLKRNLNVKNTQTHTIPNYVIHLLPPLLIHNFLPYTVEALNVGLKQVVKVEPGEQNSVYSLDFSKDQKLLIRVKHNSVTWSGNLNLTKHLDEKIVILNSENKEDNKNLAINVKSDREGSCNLFFYTPYWIVNKTGLPLQIKAPASNLLFDSVNEEILLFTYKRHCKQTLNIRVYESNWSNEFGLECAGTTGLVVCKDNERKKKYLFFLHTKLSNICPRLTKIVTLLPSFLVTNNTDKSLRFMEHNEKTDLWIDVVPFQTLVFWPETSSMQMYVKYRDSKLISQAFYISNQHRTVLRMDKGGAITVEVTGGIHDSFRISFNEYQPGDAPVLVKNYCADLFLKIQQQDLSPVTLLNPYHSLLYTWDDPSRPRQLVWNVYNNKGMGFSVDITKDGYGEEKIRFHSVTPNTSMVESSSSDDSDSSDSTQPALNKKVHKDKIVIYWLCYRDGLQRILLLTQELRIYNNVLKNTFQERCRVECLAALSGVGLSVFTSENDTKEQVYLSLCDTPAIWEVNVGQKWKTLTLELASWIEDKYRLHYKKCQLKEYVHIDFEKMFMLKPFFAELRRTYHPAVYFHFRKSTNYQYYNLRMQSFQIDNQQTNNIVLHPLPTQNIKEVTPFAEIVTSKIHSKDADIYRYIKFRLGNMYLNIENDLFVKLCQLVGRNKKLCESATTGFVTDITSIHKSVTARVNTAHHIPRTVIEYLTLTSFGVQLNISNKIQMSIDGNRLPLSKFLDYLFPFNMSPYMPLEGVHHKISSLEYVDLNGDVCRSVSELVQQVASQFLQQYYSHVLGLQVLVNTFAIQPAIDVGQFESEKMANILLYGSRCLLGHINMSPAAVEACVIDIFSNQNIENIQRMRRHGSYHKSEIVPKTITISSRNFNTGVPNALSQLIVKNQNAGINCDGEMFFRTTGKALLSLITRHPDEKSDSVEVAREALRRASVLGEPIKIHQRLTRYNNTYLGLRPISVHESMGHHLLETIANSRFINDTYWAHAAIDKIGKSIIIVSLEHVIRINKFSLWGPWEVEWAVDLDDISSMPKINCVELVLNLRQNEGATGLGQQIKITGQKEMLVWLHEKIEQAIIVSMEDKSWALTDNSS</sequence>